<dbReference type="HAMAP" id="MF_00360">
    <property type="entry name" value="Ribosomal_bS6"/>
    <property type="match status" value="1"/>
</dbReference>
<dbReference type="GO" id="GO:0070181">
    <property type="term" value="F:small ribosomal subunit rRNA binding"/>
    <property type="evidence" value="ECO:0007669"/>
    <property type="project" value="TreeGrafter"/>
</dbReference>
<dbReference type="InterPro" id="IPR014717">
    <property type="entry name" value="Transl_elong_EF1B/ribsomal_bS6"/>
</dbReference>
<dbReference type="PANTHER" id="PTHR21011">
    <property type="entry name" value="MITOCHONDRIAL 28S RIBOSOMAL PROTEIN S6"/>
    <property type="match status" value="1"/>
</dbReference>
<dbReference type="GO" id="GO:0022627">
    <property type="term" value="C:cytosolic small ribosomal subunit"/>
    <property type="evidence" value="ECO:0007669"/>
    <property type="project" value="TreeGrafter"/>
</dbReference>
<keyword evidence="6" id="KW-0699">rRNA-binding</keyword>
<sequence>MSPPSELRAFPKGKKGLAPVGGKVKPKGSEHMPLYEHVFLARQDVTAQQVEELTTRFKGVIEANGGSVGKTEYWGVKSLTYRINKNRKAHFTLLNIDAPAAAVQELERQQRIDEDVLRILTLRVEEHEDGPSAMLQKRDRDDRGERGERGDRGDRGDRFGGREDRPRRPRPTEEVQAEEEN</sequence>
<dbReference type="GO" id="GO:0006412">
    <property type="term" value="P:translation"/>
    <property type="evidence" value="ECO:0007669"/>
    <property type="project" value="UniProtKB-UniRule"/>
</dbReference>
<feature type="region of interest" description="Disordered" evidence="7">
    <location>
        <begin position="128"/>
        <end position="181"/>
    </location>
</feature>
<gene>
    <name evidence="6" type="primary">rpsF</name>
    <name evidence="8" type="ORF">XFLAVUS301_29130</name>
</gene>
<dbReference type="InterPro" id="IPR035980">
    <property type="entry name" value="Ribosomal_bS6_sf"/>
</dbReference>
<comment type="similarity">
    <text evidence="1 6">Belongs to the bacterial ribosomal protein bS6 family.</text>
</comment>
<dbReference type="InterPro" id="IPR020814">
    <property type="entry name" value="Ribosomal_S6_plastid/chlpt"/>
</dbReference>
<accession>A0A9W6CM32</accession>
<evidence type="ECO:0000256" key="3">
    <source>
        <dbReference type="ARBA" id="ARBA00023274"/>
    </source>
</evidence>
<comment type="function">
    <text evidence="4 6">Binds together with bS18 to 16S ribosomal RNA.</text>
</comment>
<dbReference type="GO" id="GO:0003735">
    <property type="term" value="F:structural constituent of ribosome"/>
    <property type="evidence" value="ECO:0007669"/>
    <property type="project" value="InterPro"/>
</dbReference>
<protein>
    <recommendedName>
        <fullName evidence="5 6">Small ribosomal subunit protein bS6</fullName>
    </recommendedName>
</protein>
<evidence type="ECO:0000313" key="9">
    <source>
        <dbReference type="Proteomes" id="UP001144397"/>
    </source>
</evidence>
<dbReference type="InterPro" id="IPR000529">
    <property type="entry name" value="Ribosomal_bS6"/>
</dbReference>
<dbReference type="PANTHER" id="PTHR21011:SF1">
    <property type="entry name" value="SMALL RIBOSOMAL SUBUNIT PROTEIN BS6M"/>
    <property type="match status" value="1"/>
</dbReference>
<evidence type="ECO:0000256" key="6">
    <source>
        <dbReference type="HAMAP-Rule" id="MF_00360"/>
    </source>
</evidence>
<evidence type="ECO:0000256" key="4">
    <source>
        <dbReference type="ARBA" id="ARBA00035104"/>
    </source>
</evidence>
<keyword evidence="2 6" id="KW-0689">Ribosomal protein</keyword>
<dbReference type="NCBIfam" id="TIGR00166">
    <property type="entry name" value="S6"/>
    <property type="match status" value="1"/>
</dbReference>
<dbReference type="CDD" id="cd00473">
    <property type="entry name" value="bS6"/>
    <property type="match status" value="1"/>
</dbReference>
<evidence type="ECO:0000256" key="5">
    <source>
        <dbReference type="ARBA" id="ARBA00035294"/>
    </source>
</evidence>
<organism evidence="8 9">
    <name type="scientific">Xanthobacter flavus</name>
    <dbReference type="NCBI Taxonomy" id="281"/>
    <lineage>
        <taxon>Bacteria</taxon>
        <taxon>Pseudomonadati</taxon>
        <taxon>Pseudomonadota</taxon>
        <taxon>Alphaproteobacteria</taxon>
        <taxon>Hyphomicrobiales</taxon>
        <taxon>Xanthobacteraceae</taxon>
        <taxon>Xanthobacter</taxon>
    </lineage>
</organism>
<proteinExistence type="inferred from homology"/>
<evidence type="ECO:0000313" key="8">
    <source>
        <dbReference type="EMBL" id="GLI23239.1"/>
    </source>
</evidence>
<dbReference type="SUPFAM" id="SSF54995">
    <property type="entry name" value="Ribosomal protein S6"/>
    <property type="match status" value="1"/>
</dbReference>
<evidence type="ECO:0000256" key="2">
    <source>
        <dbReference type="ARBA" id="ARBA00022980"/>
    </source>
</evidence>
<comment type="caution">
    <text evidence="8">The sequence shown here is derived from an EMBL/GenBank/DDBJ whole genome shotgun (WGS) entry which is preliminary data.</text>
</comment>
<dbReference type="AlphaFoldDB" id="A0A9W6CM32"/>
<name>A0A9W6CM32_XANFL</name>
<reference evidence="8" key="1">
    <citation type="submission" date="2022-12" db="EMBL/GenBank/DDBJ databases">
        <title>Reference genome sequencing for broad-spectrum identification of bacterial and archaeal isolates by mass spectrometry.</title>
        <authorList>
            <person name="Sekiguchi Y."/>
            <person name="Tourlousse D.M."/>
        </authorList>
    </citation>
    <scope>NUCLEOTIDE SEQUENCE</scope>
    <source>
        <strain evidence="8">301</strain>
    </source>
</reference>
<evidence type="ECO:0000256" key="7">
    <source>
        <dbReference type="SAM" id="MobiDB-lite"/>
    </source>
</evidence>
<feature type="compositionally biased region" description="Basic and acidic residues" evidence="7">
    <location>
        <begin position="128"/>
        <end position="173"/>
    </location>
</feature>
<dbReference type="EMBL" id="BSDO01000004">
    <property type="protein sequence ID" value="GLI23239.1"/>
    <property type="molecule type" value="Genomic_DNA"/>
</dbReference>
<keyword evidence="3 6" id="KW-0687">Ribonucleoprotein</keyword>
<keyword evidence="6" id="KW-0694">RNA-binding</keyword>
<dbReference type="Proteomes" id="UP001144397">
    <property type="component" value="Unassembled WGS sequence"/>
</dbReference>
<dbReference type="Pfam" id="PF01250">
    <property type="entry name" value="Ribosomal_S6"/>
    <property type="match status" value="1"/>
</dbReference>
<evidence type="ECO:0000256" key="1">
    <source>
        <dbReference type="ARBA" id="ARBA00009512"/>
    </source>
</evidence>
<dbReference type="Gene3D" id="3.30.70.60">
    <property type="match status" value="1"/>
</dbReference>
<feature type="region of interest" description="Disordered" evidence="7">
    <location>
        <begin position="1"/>
        <end position="26"/>
    </location>
</feature>